<organism evidence="2 3">
    <name type="scientific">Mycolicibacterium septicum DSM 44393</name>
    <dbReference type="NCBI Taxonomy" id="1341646"/>
    <lineage>
        <taxon>Bacteria</taxon>
        <taxon>Bacillati</taxon>
        <taxon>Actinomycetota</taxon>
        <taxon>Actinomycetes</taxon>
        <taxon>Mycobacteriales</taxon>
        <taxon>Mycobacteriaceae</taxon>
        <taxon>Mycolicibacterium</taxon>
    </lineage>
</organism>
<reference evidence="2 3" key="1">
    <citation type="submission" date="2020-04" db="EMBL/GenBank/DDBJ databases">
        <title>MicrobeNet Type strains.</title>
        <authorList>
            <person name="Nicholson A.C."/>
        </authorList>
    </citation>
    <scope>NUCLEOTIDE SEQUENCE [LARGE SCALE GENOMIC DNA]</scope>
    <source>
        <strain evidence="2 3">ATCC 700731</strain>
    </source>
</reference>
<proteinExistence type="predicted"/>
<evidence type="ECO:0000313" key="2">
    <source>
        <dbReference type="EMBL" id="NKZ12262.1"/>
    </source>
</evidence>
<sequence>MSAYSTFGRRLGYAALILAGPLAVLAVSNASAAAAPRTPLATDEQAPAVPFDPGALVNAIDDYASLLSILTGGHKAQPGLGAPVGTVRQPAGIVQQPAGAYPMIPGVPMLPGEP</sequence>
<dbReference type="RefSeq" id="WP_162563231.1">
    <property type="nucleotide sequence ID" value="NZ_HG322953.1"/>
</dbReference>
<gene>
    <name evidence="2" type="ORF">HGA11_14865</name>
</gene>
<evidence type="ECO:0000256" key="1">
    <source>
        <dbReference type="SAM" id="SignalP"/>
    </source>
</evidence>
<accession>A0A7X6RWM8</accession>
<name>A0A7X6RWM8_9MYCO</name>
<evidence type="ECO:0000313" key="3">
    <source>
        <dbReference type="Proteomes" id="UP000518188"/>
    </source>
</evidence>
<dbReference type="Proteomes" id="UP000518188">
    <property type="component" value="Unassembled WGS sequence"/>
</dbReference>
<protein>
    <submittedName>
        <fullName evidence="2">Uncharacterized protein</fullName>
    </submittedName>
</protein>
<comment type="caution">
    <text evidence="2">The sequence shown here is derived from an EMBL/GenBank/DDBJ whole genome shotgun (WGS) entry which is preliminary data.</text>
</comment>
<keyword evidence="1" id="KW-0732">Signal</keyword>
<dbReference type="EMBL" id="JAAXPJ010000005">
    <property type="protein sequence ID" value="NKZ12262.1"/>
    <property type="molecule type" value="Genomic_DNA"/>
</dbReference>
<feature type="signal peptide" evidence="1">
    <location>
        <begin position="1"/>
        <end position="26"/>
    </location>
</feature>
<feature type="chain" id="PRO_5039566315" evidence="1">
    <location>
        <begin position="27"/>
        <end position="114"/>
    </location>
</feature>
<dbReference type="AlphaFoldDB" id="A0A7X6RWM8"/>